<evidence type="ECO:0000256" key="9">
    <source>
        <dbReference type="ARBA" id="ARBA00023224"/>
    </source>
</evidence>
<keyword evidence="4 10" id="KW-0812">Transmembrane</keyword>
<evidence type="ECO:0008006" key="13">
    <source>
        <dbReference type="Google" id="ProtNLM"/>
    </source>
</evidence>
<keyword evidence="6 10" id="KW-1133">Transmembrane helix</keyword>
<dbReference type="AlphaFoldDB" id="A0AAN7PIC5"/>
<evidence type="ECO:0000256" key="2">
    <source>
        <dbReference type="ARBA" id="ARBA00022475"/>
    </source>
</evidence>
<evidence type="ECO:0000256" key="1">
    <source>
        <dbReference type="ARBA" id="ARBA00004651"/>
    </source>
</evidence>
<dbReference type="EMBL" id="JARPUR010000002">
    <property type="protein sequence ID" value="KAK4882956.1"/>
    <property type="molecule type" value="Genomic_DNA"/>
</dbReference>
<evidence type="ECO:0000256" key="7">
    <source>
        <dbReference type="ARBA" id="ARBA00023136"/>
    </source>
</evidence>
<keyword evidence="7 10" id="KW-0472">Membrane</keyword>
<gene>
    <name evidence="11" type="ORF">RN001_006275</name>
</gene>
<feature type="transmembrane region" description="Helical" evidence="10">
    <location>
        <begin position="295"/>
        <end position="312"/>
    </location>
</feature>
<feature type="transmembrane region" description="Helical" evidence="10">
    <location>
        <begin position="130"/>
        <end position="149"/>
    </location>
</feature>
<feature type="transmembrane region" description="Helical" evidence="10">
    <location>
        <begin position="65"/>
        <end position="87"/>
    </location>
</feature>
<dbReference type="InterPro" id="IPR004117">
    <property type="entry name" value="7tm6_olfct_rcpt"/>
</dbReference>
<comment type="caution">
    <text evidence="11">The sequence shown here is derived from an EMBL/GenBank/DDBJ whole genome shotgun (WGS) entry which is preliminary data.</text>
</comment>
<evidence type="ECO:0000313" key="11">
    <source>
        <dbReference type="EMBL" id="KAK4882956.1"/>
    </source>
</evidence>
<evidence type="ECO:0000256" key="6">
    <source>
        <dbReference type="ARBA" id="ARBA00022989"/>
    </source>
</evidence>
<reference evidence="12" key="1">
    <citation type="submission" date="2023-01" db="EMBL/GenBank/DDBJ databases">
        <title>Key to firefly adult light organ development and bioluminescence: homeobox transcription factors regulate luciferase expression and transportation to peroxisome.</title>
        <authorList>
            <person name="Fu X."/>
        </authorList>
    </citation>
    <scope>NUCLEOTIDE SEQUENCE [LARGE SCALE GENOMIC DNA]</scope>
</reference>
<name>A0AAN7PIC5_9COLE</name>
<evidence type="ECO:0000256" key="8">
    <source>
        <dbReference type="ARBA" id="ARBA00023170"/>
    </source>
</evidence>
<proteinExistence type="predicted"/>
<dbReference type="PANTHER" id="PTHR21137:SF35">
    <property type="entry name" value="ODORANT RECEPTOR 19A-RELATED"/>
    <property type="match status" value="1"/>
</dbReference>
<dbReference type="Proteomes" id="UP001353858">
    <property type="component" value="Unassembled WGS sequence"/>
</dbReference>
<feature type="transmembrane region" description="Helical" evidence="10">
    <location>
        <begin position="35"/>
        <end position="53"/>
    </location>
</feature>
<dbReference type="GO" id="GO:0005886">
    <property type="term" value="C:plasma membrane"/>
    <property type="evidence" value="ECO:0007669"/>
    <property type="project" value="UniProtKB-SubCell"/>
</dbReference>
<keyword evidence="9" id="KW-0807">Transducer</keyword>
<keyword evidence="3" id="KW-0716">Sensory transduction</keyword>
<evidence type="ECO:0000256" key="10">
    <source>
        <dbReference type="SAM" id="Phobius"/>
    </source>
</evidence>
<accession>A0AAN7PIC5</accession>
<organism evidence="11 12">
    <name type="scientific">Aquatica leii</name>
    <dbReference type="NCBI Taxonomy" id="1421715"/>
    <lineage>
        <taxon>Eukaryota</taxon>
        <taxon>Metazoa</taxon>
        <taxon>Ecdysozoa</taxon>
        <taxon>Arthropoda</taxon>
        <taxon>Hexapoda</taxon>
        <taxon>Insecta</taxon>
        <taxon>Pterygota</taxon>
        <taxon>Neoptera</taxon>
        <taxon>Endopterygota</taxon>
        <taxon>Coleoptera</taxon>
        <taxon>Polyphaga</taxon>
        <taxon>Elateriformia</taxon>
        <taxon>Elateroidea</taxon>
        <taxon>Lampyridae</taxon>
        <taxon>Luciolinae</taxon>
        <taxon>Aquatica</taxon>
    </lineage>
</organism>
<sequence>MCKPITFQNFFYVETYILNIFGILSTETSSVPYKIYSFIVVVCFIAAYPFVLIKDLVSLNFRDALPSWFTFFGFLIVTPLSLSYYIYRAPINGILKEIEQEPFLPSPEKMDNVVKKLITKWWRFKNAQSYLFILAMAATIGIQIILSLVSRLTNADPNNWKLGYGEFVNITYSPNFEIVFVYQSCAVFSSAIVAATIIVIITGVLSYIATQFKILQHNLKIMLSNKNLDNSDVYWNALRKEIEKCVVYHIHITKTLKKFEGMFSIAMLFVFISFSCNVCFDMYRASIIPLQNMGFYRTVFEVTIVLAALFLINKCGETVTYESEQVANAVYNIEFVGTDVRFQKCLVNLIRQSQKPIRVKAGKFIDMSLLSYAQVSWHDTDFYKTVLEGTSLVFATYLINACGENVTHESNQIANTVYEIDFVGTDLRFQKSLVTLMRQSQKPIRVKAGKFMDISLIAYTQIMKTSYTIYAMLKTTNGKKMFPEYEGNLSDSGHINEVQGGCENNSNDQ</sequence>
<keyword evidence="12" id="KW-1185">Reference proteome</keyword>
<dbReference type="GO" id="GO:0004984">
    <property type="term" value="F:olfactory receptor activity"/>
    <property type="evidence" value="ECO:0007669"/>
    <property type="project" value="InterPro"/>
</dbReference>
<dbReference type="GO" id="GO:0005549">
    <property type="term" value="F:odorant binding"/>
    <property type="evidence" value="ECO:0007669"/>
    <property type="project" value="InterPro"/>
</dbReference>
<keyword evidence="8" id="KW-0675">Receptor</keyword>
<keyword evidence="2" id="KW-1003">Cell membrane</keyword>
<evidence type="ECO:0000313" key="12">
    <source>
        <dbReference type="Proteomes" id="UP001353858"/>
    </source>
</evidence>
<protein>
    <recommendedName>
        <fullName evidence="13">Odorant receptor</fullName>
    </recommendedName>
</protein>
<keyword evidence="5" id="KW-0552">Olfaction</keyword>
<feature type="transmembrane region" description="Helical" evidence="10">
    <location>
        <begin position="180"/>
        <end position="210"/>
    </location>
</feature>
<dbReference type="Pfam" id="PF02949">
    <property type="entry name" value="7tm_6"/>
    <property type="match status" value="2"/>
</dbReference>
<evidence type="ECO:0000256" key="4">
    <source>
        <dbReference type="ARBA" id="ARBA00022692"/>
    </source>
</evidence>
<dbReference type="GO" id="GO:0007165">
    <property type="term" value="P:signal transduction"/>
    <property type="evidence" value="ECO:0007669"/>
    <property type="project" value="UniProtKB-KW"/>
</dbReference>
<feature type="transmembrane region" description="Helical" evidence="10">
    <location>
        <begin position="262"/>
        <end position="283"/>
    </location>
</feature>
<dbReference type="PANTHER" id="PTHR21137">
    <property type="entry name" value="ODORANT RECEPTOR"/>
    <property type="match status" value="1"/>
</dbReference>
<evidence type="ECO:0000256" key="5">
    <source>
        <dbReference type="ARBA" id="ARBA00022725"/>
    </source>
</evidence>
<comment type="subcellular location">
    <subcellularLocation>
        <location evidence="1">Cell membrane</location>
        <topology evidence="1">Multi-pass membrane protein</topology>
    </subcellularLocation>
</comment>
<evidence type="ECO:0000256" key="3">
    <source>
        <dbReference type="ARBA" id="ARBA00022606"/>
    </source>
</evidence>